<accession>A0A2N5HDJ0</accession>
<evidence type="ECO:0000259" key="1">
    <source>
        <dbReference type="Pfam" id="PF13472"/>
    </source>
</evidence>
<dbReference type="GO" id="GO:0004622">
    <property type="term" value="F:phosphatidylcholine lysophospholipase activity"/>
    <property type="evidence" value="ECO:0007669"/>
    <property type="project" value="TreeGrafter"/>
</dbReference>
<dbReference type="PROSITE" id="PS51257">
    <property type="entry name" value="PROKAR_LIPOPROTEIN"/>
    <property type="match status" value="1"/>
</dbReference>
<dbReference type="Proteomes" id="UP000234950">
    <property type="component" value="Unassembled WGS sequence"/>
</dbReference>
<dbReference type="PANTHER" id="PTHR30383">
    <property type="entry name" value="THIOESTERASE 1/PROTEASE 1/LYSOPHOSPHOLIPASE L1"/>
    <property type="match status" value="1"/>
</dbReference>
<sequence length="274" mass="31101">MKKFFPLLILSIVLLCSCRPSNPLVLHPEKKVAAQVFEPIPADFIPRKITILSAGDSLTQGVGDSTDQGGYLPYLKSMLENDKGIQEVDFYNFGVKGNRTTQLLKRLKTQEIKPIIKSADMVILTIGGNDIMKIVKENISNLQVSDFLEEKESYRKHLTQIFNEIITENPNVSIVLVGVYNPFSKYFSDIKEMDQIVAEWNQAGQSVVNQYSNSYFVSIEDLFINAKEDILYTDNFHPNNKGYELIAHRLNETLDEQVLPNLVKKAYTVSTEEN</sequence>
<keyword evidence="3" id="KW-1185">Reference proteome</keyword>
<dbReference type="OrthoDB" id="252349at2"/>
<dbReference type="Pfam" id="PF13472">
    <property type="entry name" value="Lipase_GDSL_2"/>
    <property type="match status" value="1"/>
</dbReference>
<dbReference type="InterPro" id="IPR013830">
    <property type="entry name" value="SGNH_hydro"/>
</dbReference>
<proteinExistence type="predicted"/>
<dbReference type="AlphaFoldDB" id="A0A2N5HDJ0"/>
<dbReference type="EMBL" id="PGVE01000053">
    <property type="protein sequence ID" value="PLS03585.1"/>
    <property type="molecule type" value="Genomic_DNA"/>
</dbReference>
<name>A0A2N5HDJ0_9BACI</name>
<reference evidence="2 3" key="1">
    <citation type="submission" date="2017-11" db="EMBL/GenBank/DDBJ databases">
        <title>Comparitive Functional Genomics of Dry Heat Resistant strains isolated from the Viking Spacecraft.</title>
        <authorList>
            <person name="Seuylemezian A."/>
            <person name="Cooper K."/>
            <person name="Vaishampayan P."/>
        </authorList>
    </citation>
    <scope>NUCLEOTIDE SEQUENCE [LARGE SCALE GENOMIC DNA]</scope>
    <source>
        <strain evidence="2 3">V32-6</strain>
    </source>
</reference>
<dbReference type="InterPro" id="IPR051532">
    <property type="entry name" value="Ester_Hydrolysis_Enzymes"/>
</dbReference>
<feature type="domain" description="SGNH hydrolase-type esterase" evidence="1">
    <location>
        <begin position="55"/>
        <end position="245"/>
    </location>
</feature>
<comment type="caution">
    <text evidence="2">The sequence shown here is derived from an EMBL/GenBank/DDBJ whole genome shotgun (WGS) entry which is preliminary data.</text>
</comment>
<dbReference type="Gene3D" id="3.40.50.1110">
    <property type="entry name" value="SGNH hydrolase"/>
    <property type="match status" value="1"/>
</dbReference>
<evidence type="ECO:0000313" key="2">
    <source>
        <dbReference type="EMBL" id="PLS03585.1"/>
    </source>
</evidence>
<dbReference type="PANTHER" id="PTHR30383:SF27">
    <property type="entry name" value="SPORE GERMINATION LIPASE LIPC"/>
    <property type="match status" value="1"/>
</dbReference>
<evidence type="ECO:0000313" key="3">
    <source>
        <dbReference type="Proteomes" id="UP000234950"/>
    </source>
</evidence>
<dbReference type="SUPFAM" id="SSF52266">
    <property type="entry name" value="SGNH hydrolase"/>
    <property type="match status" value="1"/>
</dbReference>
<protein>
    <submittedName>
        <fullName evidence="2">GDSL family lipase</fullName>
    </submittedName>
</protein>
<dbReference type="CDD" id="cd04506">
    <property type="entry name" value="SGNH_hydrolase_YpmR_like"/>
    <property type="match status" value="1"/>
</dbReference>
<dbReference type="InterPro" id="IPR036514">
    <property type="entry name" value="SGNH_hydro_sf"/>
</dbReference>
<gene>
    <name evidence="2" type="ORF">CVD27_14075</name>
</gene>
<organism evidence="2 3">
    <name type="scientific">Neobacillus cucumis</name>
    <dbReference type="NCBI Taxonomy" id="1740721"/>
    <lineage>
        <taxon>Bacteria</taxon>
        <taxon>Bacillati</taxon>
        <taxon>Bacillota</taxon>
        <taxon>Bacilli</taxon>
        <taxon>Bacillales</taxon>
        <taxon>Bacillaceae</taxon>
        <taxon>Neobacillus</taxon>
    </lineage>
</organism>